<dbReference type="InterPro" id="IPR000326">
    <property type="entry name" value="PAP2/HPO"/>
</dbReference>
<dbReference type="STRING" id="1569628.A0A316UPZ2"/>
<dbReference type="EMBL" id="KZ819670">
    <property type="protein sequence ID" value="PWN26858.1"/>
    <property type="molecule type" value="Genomic_DNA"/>
</dbReference>
<dbReference type="Pfam" id="PF01569">
    <property type="entry name" value="PAP2"/>
    <property type="match status" value="1"/>
</dbReference>
<name>A0A316UPZ2_9BASI</name>
<proteinExistence type="predicted"/>
<dbReference type="Gene3D" id="1.20.144.10">
    <property type="entry name" value="Phosphatidic acid phosphatase type 2/haloperoxidase"/>
    <property type="match status" value="1"/>
</dbReference>
<evidence type="ECO:0000259" key="2">
    <source>
        <dbReference type="Pfam" id="PF01569"/>
    </source>
</evidence>
<dbReference type="OrthoDB" id="302705at2759"/>
<dbReference type="GeneID" id="37028278"/>
<keyword evidence="4" id="KW-1185">Reference proteome</keyword>
<feature type="domain" description="Phosphatidic acid phosphatase type 2/haloperoxidase" evidence="2">
    <location>
        <begin position="88"/>
        <end position="209"/>
    </location>
</feature>
<gene>
    <name evidence="3" type="ORF">BDZ90DRAFT_232954</name>
</gene>
<sequence length="253" mass="27513">MAATDVRHRKGKATAVKKAEDEAVSSSSSSSPSHGRHENRGHRLFRATPSSHTAPTPLLRFLRYTQGVTTAVTAVSILGWNARVESAWYLFGALATSTAAKTLKTMIKDPRPEGSAVKTHGMPSTHSATVSFMTCYVLAYPLVKVVQHRGDVLAALTPWEMCYSAVLATFLPLVMWSRVALGVHSGKQVIIGGCLGLVVANGAWQIWNADTSWGGGRPLRMHEKVEQWDQWITAARLIVIDGLKWVADRVAVV</sequence>
<evidence type="ECO:0000313" key="3">
    <source>
        <dbReference type="EMBL" id="PWN26858.1"/>
    </source>
</evidence>
<protein>
    <recommendedName>
        <fullName evidence="2">Phosphatidic acid phosphatase type 2/haloperoxidase domain-containing protein</fullName>
    </recommendedName>
</protein>
<organism evidence="3 4">
    <name type="scientific">Jaminaea rosea</name>
    <dbReference type="NCBI Taxonomy" id="1569628"/>
    <lineage>
        <taxon>Eukaryota</taxon>
        <taxon>Fungi</taxon>
        <taxon>Dikarya</taxon>
        <taxon>Basidiomycota</taxon>
        <taxon>Ustilaginomycotina</taxon>
        <taxon>Exobasidiomycetes</taxon>
        <taxon>Microstromatales</taxon>
        <taxon>Microstromatales incertae sedis</taxon>
        <taxon>Jaminaea</taxon>
    </lineage>
</organism>
<accession>A0A316UPZ2</accession>
<dbReference type="AlphaFoldDB" id="A0A316UPZ2"/>
<dbReference type="PANTHER" id="PTHR14969:SF13">
    <property type="entry name" value="AT30094P"/>
    <property type="match status" value="1"/>
</dbReference>
<evidence type="ECO:0000313" key="4">
    <source>
        <dbReference type="Proteomes" id="UP000245884"/>
    </source>
</evidence>
<dbReference type="RefSeq" id="XP_025361470.1">
    <property type="nucleotide sequence ID" value="XM_025506455.1"/>
</dbReference>
<feature type="region of interest" description="Disordered" evidence="1">
    <location>
        <begin position="1"/>
        <end position="51"/>
    </location>
</feature>
<dbReference type="PANTHER" id="PTHR14969">
    <property type="entry name" value="SPHINGOSINE-1-PHOSPHATE PHOSPHOHYDROLASE"/>
    <property type="match status" value="1"/>
</dbReference>
<dbReference type="SUPFAM" id="SSF48317">
    <property type="entry name" value="Acid phosphatase/Vanadium-dependent haloperoxidase"/>
    <property type="match status" value="1"/>
</dbReference>
<dbReference type="InterPro" id="IPR036938">
    <property type="entry name" value="PAP2/HPO_sf"/>
</dbReference>
<dbReference type="Proteomes" id="UP000245884">
    <property type="component" value="Unassembled WGS sequence"/>
</dbReference>
<reference evidence="3 4" key="1">
    <citation type="journal article" date="2018" name="Mol. Biol. Evol.">
        <title>Broad Genomic Sampling Reveals a Smut Pathogenic Ancestry of the Fungal Clade Ustilaginomycotina.</title>
        <authorList>
            <person name="Kijpornyongpan T."/>
            <person name="Mondo S.J."/>
            <person name="Barry K."/>
            <person name="Sandor L."/>
            <person name="Lee J."/>
            <person name="Lipzen A."/>
            <person name="Pangilinan J."/>
            <person name="LaButti K."/>
            <person name="Hainaut M."/>
            <person name="Henrissat B."/>
            <person name="Grigoriev I.V."/>
            <person name="Spatafora J.W."/>
            <person name="Aime M.C."/>
        </authorList>
    </citation>
    <scope>NUCLEOTIDE SEQUENCE [LARGE SCALE GENOMIC DNA]</scope>
    <source>
        <strain evidence="3 4">MCA 5214</strain>
    </source>
</reference>
<evidence type="ECO:0000256" key="1">
    <source>
        <dbReference type="SAM" id="MobiDB-lite"/>
    </source>
</evidence>
<dbReference type="GO" id="GO:0042392">
    <property type="term" value="F:sphingosine-1-phosphate phosphatase activity"/>
    <property type="evidence" value="ECO:0007669"/>
    <property type="project" value="TreeGrafter"/>
</dbReference>